<feature type="transmembrane region" description="Helical" evidence="1">
    <location>
        <begin position="133"/>
        <end position="155"/>
    </location>
</feature>
<gene>
    <name evidence="3" type="ORF">SAMN04489716_3722</name>
</gene>
<dbReference type="Pfam" id="PF02517">
    <property type="entry name" value="Rce1-like"/>
    <property type="match status" value="1"/>
</dbReference>
<dbReference type="OrthoDB" id="2680086at2"/>
<keyword evidence="1" id="KW-0472">Membrane</keyword>
<feature type="transmembrane region" description="Helical" evidence="1">
    <location>
        <begin position="224"/>
        <end position="242"/>
    </location>
</feature>
<dbReference type="PANTHER" id="PTHR36435:SF1">
    <property type="entry name" value="CAAX AMINO TERMINAL PROTEASE FAMILY PROTEIN"/>
    <property type="match status" value="1"/>
</dbReference>
<reference evidence="3 4" key="1">
    <citation type="submission" date="2016-10" db="EMBL/GenBank/DDBJ databases">
        <authorList>
            <person name="de Groot N.N."/>
        </authorList>
    </citation>
    <scope>NUCLEOTIDE SEQUENCE [LARGE SCALE GENOMIC DNA]</scope>
    <source>
        <strain evidence="3 4">DSM 43941</strain>
    </source>
</reference>
<sequence length="298" mass="31212">MTTTTPFHRLARTDRHRWWRPLLGSLLIIIGLPVALAGLFGAAAAVVHAVDGPADFLTAGPLAELVVTTVVLGMLTPLCLLAAAWVQRRPAGTLSSVAGRLRWGRLGRFLLLAAPVVALMTGVTMLLPGENTTFVAFDGSQLALGLAVVLLLVPLQAAGEEYLFRGWILQSFGAWFASPWPGIVVSSLLFGLAHGIGSAWLLADVIVFGLLTAVLTVRTGGLEAAIALHVANNVAGFGLALATGTLDDTGTPSATVALVSMASMTLYTLTVLFVTTPKTRTRLRSRLADGIDFLIAAL</sequence>
<dbReference type="InterPro" id="IPR003675">
    <property type="entry name" value="Rce1/LyrA-like_dom"/>
</dbReference>
<feature type="transmembrane region" description="Helical" evidence="1">
    <location>
        <begin position="167"/>
        <end position="193"/>
    </location>
</feature>
<dbReference type="InterPro" id="IPR052710">
    <property type="entry name" value="CAAX_protease"/>
</dbReference>
<dbReference type="EMBL" id="LT629758">
    <property type="protein sequence ID" value="SDT42231.1"/>
    <property type="molecule type" value="Genomic_DNA"/>
</dbReference>
<feature type="transmembrane region" description="Helical" evidence="1">
    <location>
        <begin position="106"/>
        <end position="127"/>
    </location>
</feature>
<dbReference type="RefSeq" id="WP_092545792.1">
    <property type="nucleotide sequence ID" value="NZ_BOMJ01000059.1"/>
</dbReference>
<dbReference type="AlphaFoldDB" id="A0A1H2A8B8"/>
<proteinExistence type="predicted"/>
<evidence type="ECO:0000313" key="4">
    <source>
        <dbReference type="Proteomes" id="UP000198688"/>
    </source>
</evidence>
<keyword evidence="3" id="KW-0645">Protease</keyword>
<keyword evidence="4" id="KW-1185">Reference proteome</keyword>
<keyword evidence="1" id="KW-1133">Transmembrane helix</keyword>
<protein>
    <submittedName>
        <fullName evidence="3">Membrane protease YdiL, CAAX protease family</fullName>
    </submittedName>
</protein>
<dbReference type="PANTHER" id="PTHR36435">
    <property type="entry name" value="SLR1288 PROTEIN"/>
    <property type="match status" value="1"/>
</dbReference>
<feature type="transmembrane region" description="Helical" evidence="1">
    <location>
        <begin position="254"/>
        <end position="276"/>
    </location>
</feature>
<feature type="transmembrane region" description="Helical" evidence="1">
    <location>
        <begin position="65"/>
        <end position="86"/>
    </location>
</feature>
<evidence type="ECO:0000256" key="1">
    <source>
        <dbReference type="SAM" id="Phobius"/>
    </source>
</evidence>
<keyword evidence="1" id="KW-0812">Transmembrane</keyword>
<keyword evidence="3" id="KW-0378">Hydrolase</keyword>
<feature type="domain" description="CAAX prenyl protease 2/Lysostaphin resistance protein A-like" evidence="2">
    <location>
        <begin position="146"/>
        <end position="234"/>
    </location>
</feature>
<name>A0A1H2A8B8_9ACTN</name>
<organism evidence="3 4">
    <name type="scientific">Actinoplanes derwentensis</name>
    <dbReference type="NCBI Taxonomy" id="113562"/>
    <lineage>
        <taxon>Bacteria</taxon>
        <taxon>Bacillati</taxon>
        <taxon>Actinomycetota</taxon>
        <taxon>Actinomycetes</taxon>
        <taxon>Micromonosporales</taxon>
        <taxon>Micromonosporaceae</taxon>
        <taxon>Actinoplanes</taxon>
    </lineage>
</organism>
<evidence type="ECO:0000313" key="3">
    <source>
        <dbReference type="EMBL" id="SDT42231.1"/>
    </source>
</evidence>
<dbReference type="Proteomes" id="UP000198688">
    <property type="component" value="Chromosome I"/>
</dbReference>
<feature type="transmembrane region" description="Helical" evidence="1">
    <location>
        <begin position="199"/>
        <end position="217"/>
    </location>
</feature>
<dbReference type="GO" id="GO:0006508">
    <property type="term" value="P:proteolysis"/>
    <property type="evidence" value="ECO:0007669"/>
    <property type="project" value="UniProtKB-KW"/>
</dbReference>
<accession>A0A1H2A8B8</accession>
<dbReference type="GO" id="GO:0004175">
    <property type="term" value="F:endopeptidase activity"/>
    <property type="evidence" value="ECO:0007669"/>
    <property type="project" value="UniProtKB-ARBA"/>
</dbReference>
<dbReference type="GO" id="GO:0080120">
    <property type="term" value="P:CAAX-box protein maturation"/>
    <property type="evidence" value="ECO:0007669"/>
    <property type="project" value="UniProtKB-ARBA"/>
</dbReference>
<dbReference type="STRING" id="113562.SAMN04489716_3722"/>
<evidence type="ECO:0000259" key="2">
    <source>
        <dbReference type="Pfam" id="PF02517"/>
    </source>
</evidence>